<dbReference type="EMBL" id="LR796489">
    <property type="protein sequence ID" value="CAB4147297.1"/>
    <property type="molecule type" value="Genomic_DNA"/>
</dbReference>
<proteinExistence type="predicted"/>
<dbReference type="InterPro" id="IPR010064">
    <property type="entry name" value="HK97-gp10_tail"/>
</dbReference>
<name>A0A6J5MNU6_9CAUD</name>
<sequence length="135" mass="14938">MATNVKMTWRGDKYSQSVHRELVKAINRAAVKVESTTKKSMVSGAFPGQPSPAGEPPHKQTGELRKSIDFQLSNDKLSARVGPKDFLVYGQVHEFGTKAEGGNLPARPFLRPAFEKCLPWIKQEISKAMQRAGTK</sequence>
<protein>
    <submittedName>
        <fullName evidence="2">Bacteriophage HK97-gp10, putative tail-component</fullName>
    </submittedName>
</protein>
<evidence type="ECO:0000256" key="1">
    <source>
        <dbReference type="SAM" id="MobiDB-lite"/>
    </source>
</evidence>
<evidence type="ECO:0000313" key="2">
    <source>
        <dbReference type="EMBL" id="CAB4147297.1"/>
    </source>
</evidence>
<dbReference type="NCBIfam" id="TIGR01725">
    <property type="entry name" value="phge_HK97_gp10"/>
    <property type="match status" value="1"/>
</dbReference>
<gene>
    <name evidence="2" type="ORF">UFOVP517_21</name>
</gene>
<feature type="region of interest" description="Disordered" evidence="1">
    <location>
        <begin position="37"/>
        <end position="62"/>
    </location>
</feature>
<organism evidence="2">
    <name type="scientific">uncultured Caudovirales phage</name>
    <dbReference type="NCBI Taxonomy" id="2100421"/>
    <lineage>
        <taxon>Viruses</taxon>
        <taxon>Duplodnaviria</taxon>
        <taxon>Heunggongvirae</taxon>
        <taxon>Uroviricota</taxon>
        <taxon>Caudoviricetes</taxon>
        <taxon>Peduoviridae</taxon>
        <taxon>Maltschvirus</taxon>
        <taxon>Maltschvirus maltsch</taxon>
    </lineage>
</organism>
<accession>A0A6J5MNU6</accession>
<reference evidence="2" key="1">
    <citation type="submission" date="2020-04" db="EMBL/GenBank/DDBJ databases">
        <authorList>
            <person name="Chiriac C."/>
            <person name="Salcher M."/>
            <person name="Ghai R."/>
            <person name="Kavagutti S V."/>
        </authorList>
    </citation>
    <scope>NUCLEOTIDE SEQUENCE</scope>
</reference>